<feature type="compositionally biased region" description="Polar residues" evidence="1">
    <location>
        <begin position="161"/>
        <end position="172"/>
    </location>
</feature>
<keyword evidence="3" id="KW-1185">Reference proteome</keyword>
<protein>
    <submittedName>
        <fullName evidence="2">Uncharacterized protein</fullName>
    </submittedName>
</protein>
<name>A0AA39VCR9_ACESA</name>
<proteinExistence type="predicted"/>
<dbReference type="Proteomes" id="UP001168877">
    <property type="component" value="Unassembled WGS sequence"/>
</dbReference>
<sequence length="427" mass="47864">MGALDCFFEFPLDDREAPLIKHESPDCEEIIAQLKEENRAVRALNFELTTKLEEALTGQDNLVDEFTIWVSSIEEETLQRDQLMRNKEELSIAKKGKGKKMGHLLNLNLDKVKRISAMPINSNPPPLQKKKEKIQEKEKTTQAPREEILRGMARTKRPHSKSQSAQVELSTEQRFKRGKATVPRSSSKHPNYDQRLRQNRNRSLVVERGLDFKDLASTSFIAEVHRRHSVTYCTIRNPANVTVVHTITLGPAVLLYLMKMELPFDVDIVAIKRIAEAGRTNVPSMSFPCLITYFCERASVRFDIEDELRDGGVVGTKAYNEVAVPIGFPKLESEKLKKRRLQREIREAKKASVVAGIGTRGEPSASRDVPPPRRATAPRGSSEQITTDKDQLELDAKGISQEAGLMVSAELRSIGGEHLGSMTGTAG</sequence>
<feature type="region of interest" description="Disordered" evidence="1">
    <location>
        <begin position="356"/>
        <end position="392"/>
    </location>
</feature>
<reference evidence="2" key="2">
    <citation type="submission" date="2023-06" db="EMBL/GenBank/DDBJ databases">
        <authorList>
            <person name="Swenson N.G."/>
            <person name="Wegrzyn J.L."/>
            <person name="Mcevoy S.L."/>
        </authorList>
    </citation>
    <scope>NUCLEOTIDE SEQUENCE</scope>
    <source>
        <strain evidence="2">NS2018</strain>
        <tissue evidence="2">Leaf</tissue>
    </source>
</reference>
<evidence type="ECO:0000313" key="3">
    <source>
        <dbReference type="Proteomes" id="UP001168877"/>
    </source>
</evidence>
<dbReference type="AlphaFoldDB" id="A0AA39VCR9"/>
<evidence type="ECO:0000256" key="1">
    <source>
        <dbReference type="SAM" id="MobiDB-lite"/>
    </source>
</evidence>
<organism evidence="2 3">
    <name type="scientific">Acer saccharum</name>
    <name type="common">Sugar maple</name>
    <dbReference type="NCBI Taxonomy" id="4024"/>
    <lineage>
        <taxon>Eukaryota</taxon>
        <taxon>Viridiplantae</taxon>
        <taxon>Streptophyta</taxon>
        <taxon>Embryophyta</taxon>
        <taxon>Tracheophyta</taxon>
        <taxon>Spermatophyta</taxon>
        <taxon>Magnoliopsida</taxon>
        <taxon>eudicotyledons</taxon>
        <taxon>Gunneridae</taxon>
        <taxon>Pentapetalae</taxon>
        <taxon>rosids</taxon>
        <taxon>malvids</taxon>
        <taxon>Sapindales</taxon>
        <taxon>Sapindaceae</taxon>
        <taxon>Hippocastanoideae</taxon>
        <taxon>Acereae</taxon>
        <taxon>Acer</taxon>
    </lineage>
</organism>
<feature type="compositionally biased region" description="Basic and acidic residues" evidence="1">
    <location>
        <begin position="133"/>
        <end position="149"/>
    </location>
</feature>
<evidence type="ECO:0000313" key="2">
    <source>
        <dbReference type="EMBL" id="KAK0575140.1"/>
    </source>
</evidence>
<accession>A0AA39VCR9</accession>
<gene>
    <name evidence="2" type="ORF">LWI29_034515</name>
</gene>
<dbReference type="EMBL" id="JAUESC010000387">
    <property type="protein sequence ID" value="KAK0575140.1"/>
    <property type="molecule type" value="Genomic_DNA"/>
</dbReference>
<reference evidence="2" key="1">
    <citation type="journal article" date="2022" name="Plant J.">
        <title>Strategies of tolerance reflected in two North American maple genomes.</title>
        <authorList>
            <person name="McEvoy S.L."/>
            <person name="Sezen U.U."/>
            <person name="Trouern-Trend A."/>
            <person name="McMahon S.M."/>
            <person name="Schaberg P.G."/>
            <person name="Yang J."/>
            <person name="Wegrzyn J.L."/>
            <person name="Swenson N.G."/>
        </authorList>
    </citation>
    <scope>NUCLEOTIDE SEQUENCE</scope>
    <source>
        <strain evidence="2">NS2018</strain>
    </source>
</reference>
<feature type="region of interest" description="Disordered" evidence="1">
    <location>
        <begin position="117"/>
        <end position="192"/>
    </location>
</feature>
<comment type="caution">
    <text evidence="2">The sequence shown here is derived from an EMBL/GenBank/DDBJ whole genome shotgun (WGS) entry which is preliminary data.</text>
</comment>